<accession>F7XN73</accession>
<evidence type="ECO:0000313" key="1">
    <source>
        <dbReference type="EMBL" id="AEH60030.1"/>
    </source>
</evidence>
<gene>
    <name evidence="1" type="ordered locus">Mzhil_0150</name>
</gene>
<organism evidence="1 2">
    <name type="scientific">Methanosalsum zhilinae (strain DSM 4017 / NBRC 107636 / OCM 62 / WeN5)</name>
    <name type="common">Methanohalophilus zhilinae</name>
    <dbReference type="NCBI Taxonomy" id="679901"/>
    <lineage>
        <taxon>Archaea</taxon>
        <taxon>Methanobacteriati</taxon>
        <taxon>Methanobacteriota</taxon>
        <taxon>Stenosarchaea group</taxon>
        <taxon>Methanomicrobia</taxon>
        <taxon>Methanosarcinales</taxon>
        <taxon>Methanosarcinaceae</taxon>
        <taxon>Methanosalsum</taxon>
    </lineage>
</organism>
<dbReference type="EMBL" id="CP002101">
    <property type="protein sequence ID" value="AEH60030.1"/>
    <property type="molecule type" value="Genomic_DNA"/>
</dbReference>
<reference evidence="1 2" key="1">
    <citation type="submission" date="2010-07" db="EMBL/GenBank/DDBJ databases">
        <title>The complete genome of Methanosalsum zhilinae DSM 4017.</title>
        <authorList>
            <consortium name="US DOE Joint Genome Institute (JGI-PGF)"/>
            <person name="Lucas S."/>
            <person name="Copeland A."/>
            <person name="Lapidus A."/>
            <person name="Glavina del Rio T."/>
            <person name="Dalin E."/>
            <person name="Tice H."/>
            <person name="Bruce D."/>
            <person name="Goodwin L."/>
            <person name="Pitluck S."/>
            <person name="Kyrpides N."/>
            <person name="Mavromatis K."/>
            <person name="Ovchinnikova G."/>
            <person name="Daligault H."/>
            <person name="Detter J.C."/>
            <person name="Han C."/>
            <person name="Tapia R."/>
            <person name="Larimer F."/>
            <person name="Land M."/>
            <person name="Hauser L."/>
            <person name="Markowitz V."/>
            <person name="Cheng J.-F."/>
            <person name="Hugenholtz P."/>
            <person name="Woyke T."/>
            <person name="Wu D."/>
            <person name="Spring S."/>
            <person name="Schueler E."/>
            <person name="Brambilla E."/>
            <person name="Klenk H.-P."/>
            <person name="Eisen J.A."/>
        </authorList>
    </citation>
    <scope>NUCLEOTIDE SEQUENCE [LARGE SCALE GENOMIC DNA]</scope>
    <source>
        <strain evidence="2">DSM 4017 / NBRC 107636 / OCM 62 / WeN5</strain>
    </source>
</reference>
<dbReference type="RefSeq" id="WP_013897469.1">
    <property type="nucleotide sequence ID" value="NC_015676.1"/>
</dbReference>
<keyword evidence="2" id="KW-1185">Reference proteome</keyword>
<dbReference type="AlphaFoldDB" id="F7XN73"/>
<dbReference type="KEGG" id="mzh:Mzhil_0150"/>
<dbReference type="HOGENOM" id="CLU_2911516_0_0_2"/>
<dbReference type="GeneID" id="55592989"/>
<dbReference type="Proteomes" id="UP000006622">
    <property type="component" value="Chromosome"/>
</dbReference>
<evidence type="ECO:0000313" key="2">
    <source>
        <dbReference type="Proteomes" id="UP000006622"/>
    </source>
</evidence>
<proteinExistence type="predicted"/>
<name>F7XN73_METZD</name>
<dbReference type="OrthoDB" id="137800at2157"/>
<dbReference type="STRING" id="679901.Mzhil_0150"/>
<protein>
    <submittedName>
        <fullName evidence="1">Uncharacterized protein</fullName>
    </submittedName>
</protein>
<sequence>MEDLRKLQDMMEKMKPFEVGEYVQENYPDNPELWSGSKKIVVRKIINFERDRMEGK</sequence>